<dbReference type="Pfam" id="PF00439">
    <property type="entry name" value="Bromodomain"/>
    <property type="match status" value="1"/>
</dbReference>
<dbReference type="Pfam" id="PF15612">
    <property type="entry name" value="WHIM1"/>
    <property type="match status" value="1"/>
</dbReference>
<dbReference type="PROSITE" id="PS50014">
    <property type="entry name" value="BROMODOMAIN_2"/>
    <property type="match status" value="1"/>
</dbReference>
<feature type="domain" description="PHD-type" evidence="15">
    <location>
        <begin position="1265"/>
        <end position="1315"/>
    </location>
</feature>
<keyword evidence="8" id="KW-0238">DNA-binding</keyword>
<dbReference type="PROSITE" id="PS01359">
    <property type="entry name" value="ZF_PHD_1"/>
    <property type="match status" value="2"/>
</dbReference>
<dbReference type="InterPro" id="IPR013083">
    <property type="entry name" value="Znf_RING/FYVE/PHD"/>
</dbReference>
<feature type="domain" description="MBD" evidence="16">
    <location>
        <begin position="254"/>
        <end position="321"/>
    </location>
</feature>
<dbReference type="PROSITE" id="PS50982">
    <property type="entry name" value="MBD"/>
    <property type="match status" value="1"/>
</dbReference>
<dbReference type="Pfam" id="PF01429">
    <property type="entry name" value="MBD"/>
    <property type="match status" value="1"/>
</dbReference>
<proteinExistence type="inferred from homology"/>
<dbReference type="KEGG" id="dcr:108227337"/>
<dbReference type="Pfam" id="PF00628">
    <property type="entry name" value="PHD"/>
    <property type="match status" value="2"/>
</dbReference>
<dbReference type="InterPro" id="IPR003888">
    <property type="entry name" value="FYrich_N"/>
</dbReference>
<organism evidence="17">
    <name type="scientific">Daucus carota subsp. sativus</name>
    <name type="common">Carrot</name>
    <dbReference type="NCBI Taxonomy" id="79200"/>
    <lineage>
        <taxon>Eukaryota</taxon>
        <taxon>Viridiplantae</taxon>
        <taxon>Streptophyta</taxon>
        <taxon>Embryophyta</taxon>
        <taxon>Tracheophyta</taxon>
        <taxon>Spermatophyta</taxon>
        <taxon>Magnoliopsida</taxon>
        <taxon>eudicotyledons</taxon>
        <taxon>Gunneridae</taxon>
        <taxon>Pentapetalae</taxon>
        <taxon>asterids</taxon>
        <taxon>campanulids</taxon>
        <taxon>Apiales</taxon>
        <taxon>Apiaceae</taxon>
        <taxon>Apioideae</taxon>
        <taxon>Scandiceae</taxon>
        <taxon>Daucinae</taxon>
        <taxon>Daucus</taxon>
        <taxon>Daucus sect. Daucus</taxon>
    </lineage>
</organism>
<dbReference type="InterPro" id="IPR001969">
    <property type="entry name" value="Aspartic_peptidase_AS"/>
</dbReference>
<dbReference type="Pfam" id="PF15613">
    <property type="entry name" value="WSD"/>
    <property type="match status" value="1"/>
</dbReference>
<comment type="similarity">
    <text evidence="2">Belongs to the WAL family.</text>
</comment>
<dbReference type="Gene3D" id="3.30.40.10">
    <property type="entry name" value="Zinc/RING finger domain, C3HC4 (zinc finger)"/>
    <property type="match status" value="2"/>
</dbReference>
<dbReference type="GO" id="GO:0010223">
    <property type="term" value="P:secondary shoot formation"/>
    <property type="evidence" value="ECO:0007669"/>
    <property type="project" value="EnsemblPlants"/>
</dbReference>
<evidence type="ECO:0000256" key="9">
    <source>
        <dbReference type="ARBA" id="ARBA00023163"/>
    </source>
</evidence>
<evidence type="ECO:0000256" key="6">
    <source>
        <dbReference type="ARBA" id="ARBA00023015"/>
    </source>
</evidence>
<comment type="subcellular location">
    <subcellularLocation>
        <location evidence="1">Nucleus</location>
    </subcellularLocation>
</comment>
<protein>
    <recommendedName>
        <fullName evidence="18">Methyl-CpG-binding domain-containing protein 9</fullName>
    </recommendedName>
</protein>
<dbReference type="InterPro" id="IPR019787">
    <property type="entry name" value="Znf_PHD-finger"/>
</dbReference>
<comment type="caution">
    <text evidence="17">The sequence shown here is derived from an EMBL/GenBank/DDBJ whole genome shotgun (WGS) entry which is preliminary data.</text>
</comment>
<evidence type="ECO:0000256" key="12">
    <source>
        <dbReference type="PROSITE-ProRule" id="PRU00146"/>
    </source>
</evidence>
<evidence type="ECO:0000256" key="10">
    <source>
        <dbReference type="ARBA" id="ARBA00023242"/>
    </source>
</evidence>
<dbReference type="STRING" id="79200.A0A164VWC5"/>
<dbReference type="SUPFAM" id="SSF47370">
    <property type="entry name" value="Bromodomain"/>
    <property type="match status" value="1"/>
</dbReference>
<dbReference type="PROSITE" id="PS50016">
    <property type="entry name" value="ZF_PHD_2"/>
    <property type="match status" value="2"/>
</dbReference>
<keyword evidence="7 11" id="KW-0103">Bromodomain</keyword>
<keyword evidence="3" id="KW-0479">Metal-binding</keyword>
<dbReference type="CDD" id="cd15519">
    <property type="entry name" value="PHD1_Lid2p_like"/>
    <property type="match status" value="1"/>
</dbReference>
<dbReference type="GO" id="GO:0048573">
    <property type="term" value="P:photoperiodism, flowering"/>
    <property type="evidence" value="ECO:0007669"/>
    <property type="project" value="EnsemblPlants"/>
</dbReference>
<name>A0A164VWC5_DAUCS</name>
<keyword evidence="13" id="KW-0175">Coiled coil</keyword>
<dbReference type="SMART" id="SM00249">
    <property type="entry name" value="PHD"/>
    <property type="match status" value="2"/>
</dbReference>
<dbReference type="GO" id="GO:0008270">
    <property type="term" value="F:zinc ion binding"/>
    <property type="evidence" value="ECO:0007669"/>
    <property type="project" value="UniProtKB-KW"/>
</dbReference>
<feature type="domain" description="PHD-type" evidence="15">
    <location>
        <begin position="58"/>
        <end position="115"/>
    </location>
</feature>
<dbReference type="OMA" id="SCWHDKV"/>
<evidence type="ECO:0000259" key="14">
    <source>
        <dbReference type="PROSITE" id="PS50014"/>
    </source>
</evidence>
<dbReference type="InterPro" id="IPR001487">
    <property type="entry name" value="Bromodomain"/>
</dbReference>
<dbReference type="PROSITE" id="PS51542">
    <property type="entry name" value="FYRN"/>
    <property type="match status" value="1"/>
</dbReference>
<dbReference type="InterPro" id="IPR011011">
    <property type="entry name" value="Znf_FYVE_PHD"/>
</dbReference>
<dbReference type="Gramene" id="KZM90956">
    <property type="protein sequence ID" value="KZM90956"/>
    <property type="gene ID" value="DCAR_021679"/>
</dbReference>
<keyword evidence="10" id="KW-0539">Nucleus</keyword>
<dbReference type="InterPro" id="IPR001739">
    <property type="entry name" value="Methyl_CpG_DNA-bd"/>
</dbReference>
<dbReference type="OrthoDB" id="1903104at2759"/>
<dbReference type="GO" id="GO:0006508">
    <property type="term" value="P:proteolysis"/>
    <property type="evidence" value="ECO:0007669"/>
    <property type="project" value="InterPro"/>
</dbReference>
<sequence>MDHTDSTHLISLLTRPFRNINLNESSDSPSRDSLSIVQSYLSNSSSFPGAPATLPGGAIDCAACRSLIIESESGSGKGGLLVCDGCELGFHVDCAGMRGREVMFEEWLCGQCSRRGVVRCDGLRTRANKRCRRNKLVEGNVSDLPRGDGEGEDSRFSRKNNPCDNTFGGNPFGVPVPSSRLLHCRSRFRFQASSHLVHRSVKMGNEELSQPKDPQIHSLAEFDLRPSSTSLKGSSNKRPLPRIKKKMCLESLREFICKSCGGVLEEGWSVEFKNSRSKDESDVVYCAPDGKKFESMLEVARYIGLTPNADTTECEIRSHELDVSLTGSSERKKRKTARLAPTNGDTRVKDVINDFDKDEVSGIENVDIAGKSVNCTKVTDANFEKTSGWTSKEYNDGYPVQYEDFFIISAGKIDFRPSYHNANEIWPIGYKSCWHDKVTGSLFICEVLDGGDSGPVFSVKRCSCSQVPIPGGSTILYKSNLAHLADQHEENNDSVFSLEEESDFNFLMMMLSDPPPQEQDFLFHLGSTIDLNDQTLKVPSVETNAGDGESENIVSDKTVLHDVIGEISVEERSSSLAWLRVCGKLIDACRNAFTQTGTFEYFCRHAAGATCSSKWEIKNQNFDWNADRLIKFIGLFESVDVPSVIRDHKAFDVSSALLSKWLGEDRFGLNVQFVKELLEQNLGAIACHEYVSLKERESYSSSLTVGSGFLLAKTKDGVDLTSEKVDDLTERCQTSNIPAANDRVIDDIIIPEGTPVSSRLPPSLLSDALQVQEFLIRFHGVLELRDLFSFEELEKELISLGLDCFDHEIIQGVSEKSKGIPSHRTVDTESDPAVSDKDPHAKITLKMKEHQDQLPSIAFNRCNGFALTKIHCSLIRVLIGELQSKVAAVIDPEFDISELKSKRGRKKDADSWISEMRNKMNIPPLNELTWPELLRRYILSVSSLGEKLNSADITTLESRNVFRCLQGDGGVFCGSPTGPVGIRADAAFLAEAIQNIYGSYIREHDVIAIDDVKSQETILERVDVEDAELPGWAKALEPVRKLPTNVGARIRRCINEALDKSPPEWAKKVLEHSISKSVYRGNASGPTKKAVISVLEDLQSGGLQQKSGKEQKKKKRYISISDILTKQCRKVLRSLAAHDDSKNLRDMLEKEFTNGEDEGLLGSLAIVSRPFDLRTINLKLAAGAYGGSHEAFLEDVKEFWANVLIVSKDKPDLIRLVEILSQTFDSLYQKEVLTQFQKLEKWRQSGRVSLEALSELDDKAPWEGGGACKVCGIDDDDANVLLCDKCNAEYHQYCLDPPLAKIPEENWYCPSCVVGTSTTQSASGTRSQFLHYREYQGEIGSHFEFIAHLASDMEEREYWELELYQRSHLLTYLCDELLNSALVRQHIDQCTETLTKLMQNLRSTSAELKTLKHKEASFEAKVAECDRSVKVSTPDLASFEDLQGLSSSLATGSANVSSDDPIVLLNNSQSENSELASVRTRILQLNNLTAGLYSQFMKLSTRRKFLGRDSSGRSYWVLADSGTQPSPISSSNGEMQWSGQIISASFSETVSPPFPCELGDNKGGPEWVSYKSDAEIEKILHHLQDNNSRERDLKESILQWKSFMTQGNQVSESENLKGPQMTSSLGDCIYVASSNSLCTKATSFLEEKYAPCVALESSELCSRRMKKANGIAQHQMGRCDCLEPIWPSRLHCFTCHRTFLTDVDLDGHNDGKCSKALPASDKLDCHESSKGKSMISGLGQVGYRHEMRNVSALRSGLSQPSQNYISHLNDKSVCPFDYEDICSKFVMNESNKELVESIGLIGSNGTPTLLPSTSHLSDSVAMLISQEAVVGEAPKLPDDVKLTCLQDERTFNANTSNNFPNNSLQHTVKHQDKKVSLHCGAPLCKVLDCCIVPEPSLRPLVGRAGYILQQLKINLLDMDAALPEEAIKPSRSKLERRWAWRSFVKSAERIYEMAQATIALEDMIKSEYLKKTWRYWSSLTMAAKISTLSSLALRIYSLDAAINYNKSSSSDDFQKSLKQEKKGTGDLTCISHV</sequence>
<evidence type="ECO:0000259" key="16">
    <source>
        <dbReference type="PROSITE" id="PS50982"/>
    </source>
</evidence>
<evidence type="ECO:0000256" key="5">
    <source>
        <dbReference type="ARBA" id="ARBA00022833"/>
    </source>
</evidence>
<evidence type="ECO:0000256" key="13">
    <source>
        <dbReference type="SAM" id="Coils"/>
    </source>
</evidence>
<dbReference type="InterPro" id="IPR001965">
    <property type="entry name" value="Znf_PHD"/>
</dbReference>
<gene>
    <name evidence="17" type="ORF">DCAR_021679</name>
</gene>
<dbReference type="GO" id="GO:0004402">
    <property type="term" value="F:histone acetyltransferase activity"/>
    <property type="evidence" value="ECO:0007669"/>
    <property type="project" value="EnsemblPlants"/>
</dbReference>
<evidence type="ECO:0000256" key="8">
    <source>
        <dbReference type="ARBA" id="ARBA00023125"/>
    </source>
</evidence>
<evidence type="ECO:0000256" key="7">
    <source>
        <dbReference type="ARBA" id="ARBA00023117"/>
    </source>
</evidence>
<dbReference type="Gene3D" id="3.30.890.10">
    <property type="entry name" value="Methyl-cpg-binding Protein 2, Chain A"/>
    <property type="match status" value="1"/>
</dbReference>
<dbReference type="PANTHER" id="PTHR47162">
    <property type="entry name" value="OS02G0192300 PROTEIN"/>
    <property type="match status" value="1"/>
</dbReference>
<keyword evidence="5" id="KW-0862">Zinc</keyword>
<evidence type="ECO:0000256" key="3">
    <source>
        <dbReference type="ARBA" id="ARBA00022723"/>
    </source>
</evidence>
<dbReference type="InterPro" id="IPR036427">
    <property type="entry name" value="Bromodomain-like_sf"/>
</dbReference>
<evidence type="ECO:0000259" key="15">
    <source>
        <dbReference type="PROSITE" id="PS50016"/>
    </source>
</evidence>
<dbReference type="PROSITE" id="PS00141">
    <property type="entry name" value="ASP_PROTEASE"/>
    <property type="match status" value="1"/>
</dbReference>
<keyword evidence="9" id="KW-0804">Transcription</keyword>
<dbReference type="SUPFAM" id="SSF57903">
    <property type="entry name" value="FYVE/PHD zinc finger"/>
    <property type="match status" value="2"/>
</dbReference>
<dbReference type="EMBL" id="LNRQ01000006">
    <property type="protein sequence ID" value="KZM90956.1"/>
    <property type="molecule type" value="Genomic_DNA"/>
</dbReference>
<dbReference type="InterPro" id="IPR016177">
    <property type="entry name" value="DNA-bd_dom_sf"/>
</dbReference>
<evidence type="ECO:0000256" key="4">
    <source>
        <dbReference type="ARBA" id="ARBA00022771"/>
    </source>
</evidence>
<accession>A0A164VWC5</accession>
<dbReference type="Gene3D" id="3.30.160.360">
    <property type="match status" value="1"/>
</dbReference>
<evidence type="ECO:0000313" key="17">
    <source>
        <dbReference type="EMBL" id="KZM90956.1"/>
    </source>
</evidence>
<evidence type="ECO:0008006" key="18">
    <source>
        <dbReference type="Google" id="ProtNLM"/>
    </source>
</evidence>
<dbReference type="PANTHER" id="PTHR47162:SF8">
    <property type="entry name" value="METHYL-CPG-BINDING DOMAIN-CONTAINING PROTEIN 9"/>
    <property type="match status" value="1"/>
</dbReference>
<dbReference type="InterPro" id="IPR028941">
    <property type="entry name" value="WHIM2_dom"/>
</dbReference>
<dbReference type="Gene3D" id="1.20.920.10">
    <property type="entry name" value="Bromodomain-like"/>
    <property type="match status" value="1"/>
</dbReference>
<reference evidence="17" key="1">
    <citation type="journal article" date="2016" name="Nat. Genet.">
        <title>A high-quality carrot genome assembly provides new insights into carotenoid accumulation and asterid genome evolution.</title>
        <authorList>
            <person name="Iorizzo M."/>
            <person name="Ellison S."/>
            <person name="Senalik D."/>
            <person name="Zeng P."/>
            <person name="Satapoomin P."/>
            <person name="Huang J."/>
            <person name="Bowman M."/>
            <person name="Iovene M."/>
            <person name="Sanseverino W."/>
            <person name="Cavagnaro P."/>
            <person name="Yildiz M."/>
            <person name="Macko-Podgorni A."/>
            <person name="Moranska E."/>
            <person name="Grzebelus E."/>
            <person name="Grzebelus D."/>
            <person name="Ashrafi H."/>
            <person name="Zheng Z."/>
            <person name="Cheng S."/>
            <person name="Spooner D."/>
            <person name="Van Deynze A."/>
            <person name="Simon P."/>
        </authorList>
    </citation>
    <scope>NUCLEOTIDE SEQUENCE [LARGE SCALE GENOMIC DNA]</scope>
    <source>
        <tissue evidence="17">Leaf</tissue>
    </source>
</reference>
<dbReference type="InterPro" id="IPR028942">
    <property type="entry name" value="WHIM1_dom"/>
</dbReference>
<evidence type="ECO:0000256" key="11">
    <source>
        <dbReference type="PROSITE-ProRule" id="PRU00035"/>
    </source>
</evidence>
<feature type="domain" description="Bromo" evidence="14">
    <location>
        <begin position="1166"/>
        <end position="1214"/>
    </location>
</feature>
<dbReference type="GO" id="GO:0004190">
    <property type="term" value="F:aspartic-type endopeptidase activity"/>
    <property type="evidence" value="ECO:0007669"/>
    <property type="project" value="InterPro"/>
</dbReference>
<dbReference type="GO" id="GO:0040029">
    <property type="term" value="P:epigenetic regulation of gene expression"/>
    <property type="evidence" value="ECO:0007669"/>
    <property type="project" value="EnsemblPlants"/>
</dbReference>
<keyword evidence="4 12" id="KW-0863">Zinc-finger</keyword>
<evidence type="ECO:0000256" key="1">
    <source>
        <dbReference type="ARBA" id="ARBA00004123"/>
    </source>
</evidence>
<dbReference type="GO" id="GO:0003677">
    <property type="term" value="F:DNA binding"/>
    <property type="evidence" value="ECO:0007669"/>
    <property type="project" value="UniProtKB-KW"/>
</dbReference>
<evidence type="ECO:0000256" key="2">
    <source>
        <dbReference type="ARBA" id="ARBA00007444"/>
    </source>
</evidence>
<dbReference type="GO" id="GO:0000812">
    <property type="term" value="C:Swr1 complex"/>
    <property type="evidence" value="ECO:0007669"/>
    <property type="project" value="EnsemblPlants"/>
</dbReference>
<feature type="coiled-coil region" evidence="13">
    <location>
        <begin position="1387"/>
        <end position="1414"/>
    </location>
</feature>
<dbReference type="InterPro" id="IPR019786">
    <property type="entry name" value="Zinc_finger_PHD-type_CS"/>
</dbReference>
<dbReference type="GO" id="GO:0006355">
    <property type="term" value="P:regulation of DNA-templated transcription"/>
    <property type="evidence" value="ECO:0007669"/>
    <property type="project" value="EnsemblPlants"/>
</dbReference>
<keyword evidence="6" id="KW-0805">Transcription regulation</keyword>
<dbReference type="SUPFAM" id="SSF54171">
    <property type="entry name" value="DNA-binding domain"/>
    <property type="match status" value="1"/>
</dbReference>
<dbReference type="GO" id="GO:0042393">
    <property type="term" value="F:histone binding"/>
    <property type="evidence" value="ECO:0007669"/>
    <property type="project" value="EnsemblPlants"/>
</dbReference>